<organism evidence="1 2">
    <name type="scientific">Aphanomyces invadans</name>
    <dbReference type="NCBI Taxonomy" id="157072"/>
    <lineage>
        <taxon>Eukaryota</taxon>
        <taxon>Sar</taxon>
        <taxon>Stramenopiles</taxon>
        <taxon>Oomycota</taxon>
        <taxon>Saprolegniomycetes</taxon>
        <taxon>Saprolegniales</taxon>
        <taxon>Verrucalvaceae</taxon>
        <taxon>Aphanomyces</taxon>
    </lineage>
</organism>
<gene>
    <name evidence="1" type="ORF">DYB32_008731</name>
</gene>
<dbReference type="AlphaFoldDB" id="A0A3R6WHP0"/>
<dbReference type="EMBL" id="QUSY01001057">
    <property type="protein sequence ID" value="RHY26224.1"/>
    <property type="molecule type" value="Genomic_DNA"/>
</dbReference>
<sequence>MVVLRRVTELRSPRRKITTRRRKQRMRKRPRINLLPSSTCSRFRSERTWTKRLCQSCCRACRPWSRSVPPTPLNGSRPI</sequence>
<reference evidence="1 2" key="1">
    <citation type="submission" date="2018-08" db="EMBL/GenBank/DDBJ databases">
        <title>Aphanomyces genome sequencing and annotation.</title>
        <authorList>
            <person name="Minardi D."/>
            <person name="Oidtmann B."/>
            <person name="Van Der Giezen M."/>
            <person name="Studholme D.J."/>
        </authorList>
    </citation>
    <scope>NUCLEOTIDE SEQUENCE [LARGE SCALE GENOMIC DNA]</scope>
    <source>
        <strain evidence="1 2">NJM0002</strain>
    </source>
</reference>
<dbReference type="Proteomes" id="UP000285060">
    <property type="component" value="Unassembled WGS sequence"/>
</dbReference>
<keyword evidence="2" id="KW-1185">Reference proteome</keyword>
<evidence type="ECO:0000313" key="2">
    <source>
        <dbReference type="Proteomes" id="UP000285060"/>
    </source>
</evidence>
<name>A0A3R6WHP0_9STRA</name>
<proteinExistence type="predicted"/>
<comment type="caution">
    <text evidence="1">The sequence shown here is derived from an EMBL/GenBank/DDBJ whole genome shotgun (WGS) entry which is preliminary data.</text>
</comment>
<protein>
    <submittedName>
        <fullName evidence="1">Uncharacterized protein</fullName>
    </submittedName>
</protein>
<evidence type="ECO:0000313" key="1">
    <source>
        <dbReference type="EMBL" id="RHY26224.1"/>
    </source>
</evidence>
<accession>A0A3R6WHP0</accession>